<dbReference type="GO" id="GO:0090529">
    <property type="term" value="P:cell septum assembly"/>
    <property type="evidence" value="ECO:0007669"/>
    <property type="project" value="InterPro"/>
</dbReference>
<dbReference type="Pfam" id="PF06005">
    <property type="entry name" value="ZapB"/>
    <property type="match status" value="1"/>
</dbReference>
<organism evidence="3 4">
    <name type="scientific">Candidatus Zymogenus saltonus</name>
    <dbReference type="NCBI Taxonomy" id="2844893"/>
    <lineage>
        <taxon>Bacteria</taxon>
        <taxon>Deltaproteobacteria</taxon>
        <taxon>Candidatus Zymogenia</taxon>
        <taxon>Candidatus Zymogeniales</taxon>
        <taxon>Candidatus Zymogenaceae</taxon>
        <taxon>Candidatus Zymogenus</taxon>
    </lineage>
</organism>
<evidence type="ECO:0000313" key="3">
    <source>
        <dbReference type="EMBL" id="MBN1571642.1"/>
    </source>
</evidence>
<sequence>MDFDRFKVLEEKIDLLVKKCSELKDDNLRLSQTLAQKDLEVRELRKEIDRITSGREEADSRIEDLLKKMEIL</sequence>
<proteinExistence type="predicted"/>
<gene>
    <name evidence="3" type="primary">zapB</name>
    <name evidence="3" type="ORF">JW984_00420</name>
</gene>
<feature type="coiled-coil region" evidence="2">
    <location>
        <begin position="6"/>
        <end position="61"/>
    </location>
</feature>
<dbReference type="EMBL" id="JAFGIX010000003">
    <property type="protein sequence ID" value="MBN1571642.1"/>
    <property type="molecule type" value="Genomic_DNA"/>
</dbReference>
<evidence type="ECO:0000256" key="2">
    <source>
        <dbReference type="SAM" id="Coils"/>
    </source>
</evidence>
<dbReference type="Proteomes" id="UP000809273">
    <property type="component" value="Unassembled WGS sequence"/>
</dbReference>
<reference evidence="3" key="2">
    <citation type="submission" date="2021-01" db="EMBL/GenBank/DDBJ databases">
        <authorList>
            <person name="Hahn C.R."/>
            <person name="Youssef N.H."/>
            <person name="Elshahed M."/>
        </authorList>
    </citation>
    <scope>NUCLEOTIDE SEQUENCE</scope>
    <source>
        <strain evidence="3">Zod_Metabat.24</strain>
    </source>
</reference>
<protein>
    <submittedName>
        <fullName evidence="3">Cell division protein ZapB</fullName>
    </submittedName>
</protein>
<dbReference type="Gene3D" id="1.20.5.340">
    <property type="match status" value="1"/>
</dbReference>
<keyword evidence="1 2" id="KW-0175">Coiled coil</keyword>
<dbReference type="GO" id="GO:0043093">
    <property type="term" value="P:FtsZ-dependent cytokinesis"/>
    <property type="evidence" value="ECO:0007669"/>
    <property type="project" value="InterPro"/>
</dbReference>
<dbReference type="GO" id="GO:0005737">
    <property type="term" value="C:cytoplasm"/>
    <property type="evidence" value="ECO:0007669"/>
    <property type="project" value="InterPro"/>
</dbReference>
<name>A0A9D8KBM9_9DELT</name>
<accession>A0A9D8KBM9</accession>
<comment type="caution">
    <text evidence="3">The sequence shown here is derived from an EMBL/GenBank/DDBJ whole genome shotgun (WGS) entry which is preliminary data.</text>
</comment>
<keyword evidence="3" id="KW-0131">Cell cycle</keyword>
<dbReference type="InterPro" id="IPR009252">
    <property type="entry name" value="Cell_div_ZapB"/>
</dbReference>
<evidence type="ECO:0000256" key="1">
    <source>
        <dbReference type="ARBA" id="ARBA00023054"/>
    </source>
</evidence>
<evidence type="ECO:0000313" key="4">
    <source>
        <dbReference type="Proteomes" id="UP000809273"/>
    </source>
</evidence>
<dbReference type="AlphaFoldDB" id="A0A9D8KBM9"/>
<keyword evidence="3" id="KW-0132">Cell division</keyword>
<reference evidence="3" key="1">
    <citation type="journal article" date="2021" name="Environ. Microbiol.">
        <title>Genomic characterization of three novel Desulfobacterota classes expand the metabolic and phylogenetic diversity of the phylum.</title>
        <authorList>
            <person name="Murphy C.L."/>
            <person name="Biggerstaff J."/>
            <person name="Eichhorn A."/>
            <person name="Ewing E."/>
            <person name="Shahan R."/>
            <person name="Soriano D."/>
            <person name="Stewart S."/>
            <person name="VanMol K."/>
            <person name="Walker R."/>
            <person name="Walters P."/>
            <person name="Elshahed M.S."/>
            <person name="Youssef N.H."/>
        </authorList>
    </citation>
    <scope>NUCLEOTIDE SEQUENCE</scope>
    <source>
        <strain evidence="3">Zod_Metabat.24</strain>
    </source>
</reference>